<reference evidence="2" key="1">
    <citation type="submission" date="2017-10" db="EMBL/GenBank/DDBJ databases">
        <title>Massilia psychrophilum sp. nov., a novel purple-pigmented bacterium isolated from Tianshan glacier, Xinjiang Municipality, China.</title>
        <authorList>
            <person name="Wang H."/>
        </authorList>
    </citation>
    <scope>NUCLEOTIDE SEQUENCE [LARGE SCALE GENOMIC DNA]</scope>
    <source>
        <strain evidence="2">B2</strain>
    </source>
</reference>
<evidence type="ECO:0000313" key="2">
    <source>
        <dbReference type="EMBL" id="ATQ74106.1"/>
    </source>
</evidence>
<proteinExistence type="predicted"/>
<feature type="signal peptide" evidence="1">
    <location>
        <begin position="1"/>
        <end position="22"/>
    </location>
</feature>
<dbReference type="OrthoDB" id="70361at2"/>
<protein>
    <submittedName>
        <fullName evidence="2">Uncharacterized protein</fullName>
    </submittedName>
</protein>
<keyword evidence="1" id="KW-0732">Signal</keyword>
<name>A0A2D2DGK5_9BURK</name>
<gene>
    <name evidence="2" type="ORF">CR152_05935</name>
</gene>
<dbReference type="KEGG" id="mass:CR152_05935"/>
<evidence type="ECO:0000313" key="3">
    <source>
        <dbReference type="Proteomes" id="UP000229897"/>
    </source>
</evidence>
<organism evidence="2 3">
    <name type="scientific">Massilia violaceinigra</name>
    <dbReference type="NCBI Taxonomy" id="2045208"/>
    <lineage>
        <taxon>Bacteria</taxon>
        <taxon>Pseudomonadati</taxon>
        <taxon>Pseudomonadota</taxon>
        <taxon>Betaproteobacteria</taxon>
        <taxon>Burkholderiales</taxon>
        <taxon>Oxalobacteraceae</taxon>
        <taxon>Telluria group</taxon>
        <taxon>Massilia</taxon>
    </lineage>
</organism>
<sequence length="183" mass="19500">MNIRLMGLIAALATGLSAGACAHTNLTSMYTDIAGKSCKKTVADKVTGAYTLRCPGVGKYRLHIHDDDERSSIDIVTPDARVFALNYWEVVTHGFSSLGKKAEWRVANVGGKTVPVALIVRLNVMDQSDPERPKRRQVLVVAHIGKDTACVVNVVDAASTDANAAARAAADRPEQTCLKSAAP</sequence>
<dbReference type="RefSeq" id="WP_099874096.1">
    <property type="nucleotide sequence ID" value="NZ_CP024608.1"/>
</dbReference>
<dbReference type="Proteomes" id="UP000229897">
    <property type="component" value="Chromosome"/>
</dbReference>
<keyword evidence="3" id="KW-1185">Reference proteome</keyword>
<accession>A0A2D2DGK5</accession>
<dbReference type="PROSITE" id="PS51257">
    <property type="entry name" value="PROKAR_LIPOPROTEIN"/>
    <property type="match status" value="1"/>
</dbReference>
<dbReference type="EMBL" id="CP024608">
    <property type="protein sequence ID" value="ATQ74106.1"/>
    <property type="molecule type" value="Genomic_DNA"/>
</dbReference>
<dbReference type="AlphaFoldDB" id="A0A2D2DGK5"/>
<feature type="chain" id="PRO_5013662559" evidence="1">
    <location>
        <begin position="23"/>
        <end position="183"/>
    </location>
</feature>
<evidence type="ECO:0000256" key="1">
    <source>
        <dbReference type="SAM" id="SignalP"/>
    </source>
</evidence>